<comment type="caution">
    <text evidence="1">The sequence shown here is derived from an EMBL/GenBank/DDBJ whole genome shotgun (WGS) entry which is preliminary data.</text>
</comment>
<evidence type="ECO:0000313" key="1">
    <source>
        <dbReference type="EMBL" id="KAI2382143.1"/>
    </source>
</evidence>
<gene>
    <name evidence="1" type="ORF">LOY88_006262</name>
</gene>
<dbReference type="EMBL" id="JALBCA010000141">
    <property type="protein sequence ID" value="KAI2382143.1"/>
    <property type="molecule type" value="Genomic_DNA"/>
</dbReference>
<name>A0ACB8UNC5_9EURO</name>
<reference evidence="1" key="1">
    <citation type="journal article" date="2022" name="bioRxiv">
        <title>Population genetic analysis of Ophidiomyces ophidiicola, the causative agent of snake fungal disease, indicates recent introductions to the USA.</title>
        <authorList>
            <person name="Ladner J.T."/>
            <person name="Palmer J.M."/>
            <person name="Ettinger C.L."/>
            <person name="Stajich J.E."/>
            <person name="Farrell T.M."/>
            <person name="Glorioso B.M."/>
            <person name="Lawson B."/>
            <person name="Price S.J."/>
            <person name="Stengle A.G."/>
            <person name="Grear D.A."/>
            <person name="Lorch J.M."/>
        </authorList>
    </citation>
    <scope>NUCLEOTIDE SEQUENCE</scope>
    <source>
        <strain evidence="1">NWHC 24266-5</strain>
    </source>
</reference>
<organism evidence="1">
    <name type="scientific">Ophidiomyces ophidiicola</name>
    <dbReference type="NCBI Taxonomy" id="1387563"/>
    <lineage>
        <taxon>Eukaryota</taxon>
        <taxon>Fungi</taxon>
        <taxon>Dikarya</taxon>
        <taxon>Ascomycota</taxon>
        <taxon>Pezizomycotina</taxon>
        <taxon>Eurotiomycetes</taxon>
        <taxon>Eurotiomycetidae</taxon>
        <taxon>Onygenales</taxon>
        <taxon>Onygenaceae</taxon>
        <taxon>Ophidiomyces</taxon>
    </lineage>
</organism>
<feature type="non-terminal residue" evidence="1">
    <location>
        <position position="982"/>
    </location>
</feature>
<proteinExistence type="predicted"/>
<accession>A0ACB8UNC5</accession>
<sequence>MVNEREPPRPPFYSDQNTKRDSPNPVVPEFGKPSTLGPNRANPLYIPKANKPRLEHHRPVPSSNPPLPNGDKRQADPFRVVRPSSSFSGYRSSHVPHDADVVEITQPTNSIWTTQPTSKPYFSSKPISKPVSKSSSNLQSFIDLTTSTIGKSTNASHFADDSRAIDAYSYLDSAKANENIKALLEGAFEDEDDKPRTRLRKKKLQSQVDELTEKLGGVNVNGKDENGTKDSVKTEEEAEEEEEEEEDDGAVEGLKVTLLPHQIEGVAWMRDKETGLTKTRGVLPKGGILADDMGLGKTIQTIALMLTNPSPPPKSSEEEKKKDTNKIPLHVGKSTLIVAPVALVKQWESEINTKIEQTHRLKVGIYHGPGRAKIAKDLTKFDVVITTYGTLSSENGGSVKGKDGVEGKTGCFGVHWYRIVLDEAHTIKNRNAKSTQAVYELNSLYRWCLTGTPMQNNLDELQSLIRFLRIKPYDELAAWRDQITRPLNNGRGGLAIRRLQVYLKAFMKRRTKDVLKLNGGLGGKSFGDNKESKDSPGGFRITKRDVIKVEADFTEEERQFYSRLEDRTDKSLENMIGHQKLNYASALVLLLRLRQACNHVELVKGDLAQEKDTIVNANQAKNSQGGDIDEIANMLGGLTVMSKRCDICLIDLTPEEAKSGAIRCADCETDLKIHTGLVKSKREKKQKKKKQPKEEQAQVSSIPQQRRRGQRGRPVILDSDDEEEGEWIVPADKRTTATLGTAGGTDDEDAEGGGEWIGSEDSETEDDEDGADEVSNQEEDSGVRYGGDYSVLRDVTSSTKIRHLMRILKREAGQFKFIVFSVFTSMLDKIESFLKAADIGYARYDGGMRNDHREASLEKLRNSSGTRILLCSLRAGSLGLNLTAASRVVILEPFWNPFVEEQAIDRVHRLNQTVDVKVYKMTIKDTVEERILDLQERKRELASATIEGKTAAGKLTMNDMLALFRHDAESKFAEDEDLDFSA</sequence>
<protein>
    <submittedName>
        <fullName evidence="1">Uncharacterized protein</fullName>
    </submittedName>
</protein>